<name>A0A088RS28_LEIPA</name>
<dbReference type="AlphaFoldDB" id="A0A088RS28"/>
<proteinExistence type="predicted"/>
<dbReference type="EMBL" id="CP009393">
    <property type="protein sequence ID" value="AIN98763.1"/>
    <property type="molecule type" value="Genomic_DNA"/>
</dbReference>
<evidence type="ECO:0000313" key="3">
    <source>
        <dbReference type="Proteomes" id="UP000063063"/>
    </source>
</evidence>
<keyword evidence="1" id="KW-1133">Transmembrane helix</keyword>
<dbReference type="VEuPathDB" id="TriTrypDB:LPAL13_240021800"/>
<organism evidence="2 3">
    <name type="scientific">Leishmania panamensis</name>
    <dbReference type="NCBI Taxonomy" id="5679"/>
    <lineage>
        <taxon>Eukaryota</taxon>
        <taxon>Discoba</taxon>
        <taxon>Euglenozoa</taxon>
        <taxon>Kinetoplastea</taxon>
        <taxon>Metakinetoplastina</taxon>
        <taxon>Trypanosomatida</taxon>
        <taxon>Trypanosomatidae</taxon>
        <taxon>Leishmaniinae</taxon>
        <taxon>Leishmania</taxon>
        <taxon>Leishmania guyanensis species complex</taxon>
    </lineage>
</organism>
<dbReference type="OrthoDB" id="247137at2759"/>
<keyword evidence="1" id="KW-0472">Membrane</keyword>
<dbReference type="VEuPathDB" id="TriTrypDB:LPMP_241300"/>
<reference evidence="2 3" key="1">
    <citation type="journal article" date="2015" name="Sci. Rep.">
        <title>The genome of Leishmania panamensis: insights into genomics of the L. (Viannia) subgenus.</title>
        <authorList>
            <person name="Llanes A."/>
            <person name="Restrepo C.M."/>
            <person name="Vecchio G.D."/>
            <person name="Anguizola F.J."/>
            <person name="Lleonart R."/>
        </authorList>
    </citation>
    <scope>NUCLEOTIDE SEQUENCE [LARGE SCALE GENOMIC DNA]</scope>
    <source>
        <strain evidence="2 3">MHOM/PA/94/PSC-1</strain>
    </source>
</reference>
<feature type="transmembrane region" description="Helical" evidence="1">
    <location>
        <begin position="65"/>
        <end position="89"/>
    </location>
</feature>
<sequence>MFYGVRMCRAAVANTAPGILHRAASLQSETPCARLADKIVRGPLKSVYYTHPSYVMSRDKMLHTIWVDLGIFHTCAYVLFPFFFIANFFKA</sequence>
<dbReference type="KEGG" id="lpan:LPMP_241300"/>
<dbReference type="Proteomes" id="UP000063063">
    <property type="component" value="Chromosome 24"/>
</dbReference>
<protein>
    <submittedName>
        <fullName evidence="2">Uncharacterized protein</fullName>
    </submittedName>
</protein>
<dbReference type="eggNOG" id="ENOG502S7UN">
    <property type="taxonomic scope" value="Eukaryota"/>
</dbReference>
<dbReference type="RefSeq" id="XP_010699470.1">
    <property type="nucleotide sequence ID" value="XM_010701168.1"/>
</dbReference>
<evidence type="ECO:0000313" key="2">
    <source>
        <dbReference type="EMBL" id="AIN98763.1"/>
    </source>
</evidence>
<keyword evidence="1" id="KW-0812">Transmembrane</keyword>
<evidence type="ECO:0000256" key="1">
    <source>
        <dbReference type="SAM" id="Phobius"/>
    </source>
</evidence>
<gene>
    <name evidence="2" type="ORF">LPMP_241300</name>
</gene>
<keyword evidence="3" id="KW-1185">Reference proteome</keyword>
<accession>A0A088RS28</accession>
<dbReference type="GeneID" id="22575539"/>